<dbReference type="EMBL" id="HBUF01027481">
    <property type="protein sequence ID" value="CAG6613409.1"/>
    <property type="molecule type" value="Transcribed_RNA"/>
</dbReference>
<dbReference type="EMBL" id="HBUF01221799">
    <property type="protein sequence ID" value="CAG6669721.1"/>
    <property type="molecule type" value="Transcribed_RNA"/>
</dbReference>
<dbReference type="PANTHER" id="PTHR20933:SF3">
    <property type="entry name" value="F-BOX ONLY PROTEIN 33"/>
    <property type="match status" value="1"/>
</dbReference>
<dbReference type="EMBL" id="HBUF01374610">
    <property type="protein sequence ID" value="CAG6727701.1"/>
    <property type="molecule type" value="Transcribed_RNA"/>
</dbReference>
<dbReference type="Gene3D" id="1.20.1280.50">
    <property type="match status" value="1"/>
</dbReference>
<dbReference type="EMBL" id="HBUF01533695">
    <property type="protein sequence ID" value="CAG6752570.1"/>
    <property type="molecule type" value="Transcribed_RNA"/>
</dbReference>
<dbReference type="SUPFAM" id="SSF81383">
    <property type="entry name" value="F-box domain"/>
    <property type="match status" value="1"/>
</dbReference>
<dbReference type="EMBL" id="HBUF01533694">
    <property type="protein sequence ID" value="CAG6752567.1"/>
    <property type="molecule type" value="Transcribed_RNA"/>
</dbReference>
<accession>A0A8D8ZRZ0</accession>
<dbReference type="InterPro" id="IPR032675">
    <property type="entry name" value="LRR_dom_sf"/>
</dbReference>
<feature type="domain" description="F-box" evidence="1">
    <location>
        <begin position="14"/>
        <end position="65"/>
    </location>
</feature>
<protein>
    <submittedName>
        <fullName evidence="2">F-box only protein 33</fullName>
    </submittedName>
</protein>
<dbReference type="AlphaFoldDB" id="A0A8D8ZRZ0"/>
<sequence>MAIEDSHRSSNETTSNWNILPSLILNEIFSYLEYKDKLQASSTCKQWRVAFHQTNQVPDVHFKIRKFDEDKVIKSNYIAECVARKVKTITVSFDSISSHCLQLLANILEELCTNVKVQKLVLNPSHCLFQKDQSFIQRHIVKRLIELVQTSDALETLSLGCSEQLFQSSIQLLDQLVKRHRNSLKCLMLATLRDDPDHYELPNLDVSLMGSFVNLQMCSIDYDYMSDKFLQSLSECAQMSRLVIHVHGILENHPGTTEYAWNNVRRNNPNLKVRLNLVHAFEAVGTFHVTILKRAMPLSHLRVFFCEHLNTDAFNLIRDYADLESLWWVDSSVSDSTNSDILLDNYINLNPLVIAAWRLKKLKELVFLGYKCFVDDVVAMMRLRKFQRLELAYHDICSDIHSTYSMKTIITEAKSCIEKGESWRPRRFKDLHPVLQNPDLGDSDEYILPIVQADMNP</sequence>
<dbReference type="InterPro" id="IPR036047">
    <property type="entry name" value="F-box-like_dom_sf"/>
</dbReference>
<dbReference type="SMART" id="SM00256">
    <property type="entry name" value="FBOX"/>
    <property type="match status" value="1"/>
</dbReference>
<dbReference type="EMBL" id="HBUF01533696">
    <property type="protein sequence ID" value="CAG6752574.1"/>
    <property type="molecule type" value="Transcribed_RNA"/>
</dbReference>
<dbReference type="EMBL" id="HBUF01374609">
    <property type="protein sequence ID" value="CAG6727700.1"/>
    <property type="molecule type" value="Transcribed_RNA"/>
</dbReference>
<proteinExistence type="predicted"/>
<dbReference type="PROSITE" id="PS50181">
    <property type="entry name" value="FBOX"/>
    <property type="match status" value="1"/>
</dbReference>
<dbReference type="InterPro" id="IPR001810">
    <property type="entry name" value="F-box_dom"/>
</dbReference>
<organism evidence="2">
    <name type="scientific">Cacopsylla melanoneura</name>
    <dbReference type="NCBI Taxonomy" id="428564"/>
    <lineage>
        <taxon>Eukaryota</taxon>
        <taxon>Metazoa</taxon>
        <taxon>Ecdysozoa</taxon>
        <taxon>Arthropoda</taxon>
        <taxon>Hexapoda</taxon>
        <taxon>Insecta</taxon>
        <taxon>Pterygota</taxon>
        <taxon>Neoptera</taxon>
        <taxon>Paraneoptera</taxon>
        <taxon>Hemiptera</taxon>
        <taxon>Sternorrhyncha</taxon>
        <taxon>Psylloidea</taxon>
        <taxon>Psyllidae</taxon>
        <taxon>Psyllinae</taxon>
        <taxon>Cacopsylla</taxon>
    </lineage>
</organism>
<dbReference type="EMBL" id="HBUF01533691">
    <property type="protein sequence ID" value="CAG6752556.1"/>
    <property type="molecule type" value="Transcribed_RNA"/>
</dbReference>
<reference evidence="2" key="1">
    <citation type="submission" date="2021-05" db="EMBL/GenBank/DDBJ databases">
        <authorList>
            <person name="Alioto T."/>
            <person name="Alioto T."/>
            <person name="Gomez Garrido J."/>
        </authorList>
    </citation>
    <scope>NUCLEOTIDE SEQUENCE</scope>
</reference>
<evidence type="ECO:0000313" key="2">
    <source>
        <dbReference type="EMBL" id="CAG6752570.1"/>
    </source>
</evidence>
<name>A0A8D8ZRZ0_9HEMI</name>
<dbReference type="EMBL" id="HBUF01374608">
    <property type="protein sequence ID" value="CAG6727699.1"/>
    <property type="molecule type" value="Transcribed_RNA"/>
</dbReference>
<dbReference type="EMBL" id="HBUF01533692">
    <property type="protein sequence ID" value="CAG6752560.1"/>
    <property type="molecule type" value="Transcribed_RNA"/>
</dbReference>
<evidence type="ECO:0000259" key="1">
    <source>
        <dbReference type="PROSITE" id="PS50181"/>
    </source>
</evidence>
<dbReference type="EMBL" id="HBUF01221800">
    <property type="protein sequence ID" value="CAG6669722.1"/>
    <property type="molecule type" value="Transcribed_RNA"/>
</dbReference>
<dbReference type="EMBL" id="HBUF01533693">
    <property type="protein sequence ID" value="CAG6752563.1"/>
    <property type="molecule type" value="Transcribed_RNA"/>
</dbReference>
<dbReference type="GO" id="GO:0031398">
    <property type="term" value="P:positive regulation of protein ubiquitination"/>
    <property type="evidence" value="ECO:0007669"/>
    <property type="project" value="TreeGrafter"/>
</dbReference>
<dbReference type="PANTHER" id="PTHR20933">
    <property type="entry name" value="F-BOX ONLY PROTEIN 33"/>
    <property type="match status" value="1"/>
</dbReference>
<dbReference type="Gene3D" id="3.80.10.10">
    <property type="entry name" value="Ribonuclease Inhibitor"/>
    <property type="match status" value="1"/>
</dbReference>
<dbReference type="Pfam" id="PF00646">
    <property type="entry name" value="F-box"/>
    <property type="match status" value="1"/>
</dbReference>
<dbReference type="EMBL" id="HBUF01027480">
    <property type="protein sequence ID" value="CAG6613408.1"/>
    <property type="molecule type" value="Transcribed_RNA"/>
</dbReference>